<evidence type="ECO:0000313" key="3">
    <source>
        <dbReference type="Proteomes" id="UP000460318"/>
    </source>
</evidence>
<dbReference type="EMBL" id="WUBI01000002">
    <property type="protein sequence ID" value="MWV45352.1"/>
    <property type="molecule type" value="Genomic_DNA"/>
</dbReference>
<keyword evidence="3" id="KW-1185">Reference proteome</keyword>
<dbReference type="GO" id="GO:0003677">
    <property type="term" value="F:DNA binding"/>
    <property type="evidence" value="ECO:0007669"/>
    <property type="project" value="InterPro"/>
</dbReference>
<feature type="domain" description="HTH LytTR-type" evidence="1">
    <location>
        <begin position="24"/>
        <end position="105"/>
    </location>
</feature>
<dbReference type="RefSeq" id="WP_160498913.1">
    <property type="nucleotide sequence ID" value="NZ_WUBI01000002.1"/>
</dbReference>
<dbReference type="Pfam" id="PF04397">
    <property type="entry name" value="LytTR"/>
    <property type="match status" value="1"/>
</dbReference>
<dbReference type="Gene3D" id="2.40.50.1020">
    <property type="entry name" value="LytTr DNA-binding domain"/>
    <property type="match status" value="1"/>
</dbReference>
<sequence>MNQTDKVMNEYQNFDPVTDAFFFKTGSQEQVIFHGRNYIIKKRLSAAEQTSMKSLPNFVRAQSNLYVNVNKVTNIDGNTLHFRDEFAYPRTITVSKRTLEEIKRRMPRTPGFLSPEQMI</sequence>
<gene>
    <name evidence="2" type="ORF">GRF59_17155</name>
</gene>
<dbReference type="Proteomes" id="UP000460318">
    <property type="component" value="Unassembled WGS sequence"/>
</dbReference>
<name>A0A7X3LHP0_9BACL</name>
<protein>
    <recommendedName>
        <fullName evidence="1">HTH LytTR-type domain-containing protein</fullName>
    </recommendedName>
</protein>
<accession>A0A7X3LHP0</accession>
<evidence type="ECO:0000259" key="1">
    <source>
        <dbReference type="Pfam" id="PF04397"/>
    </source>
</evidence>
<proteinExistence type="predicted"/>
<evidence type="ECO:0000313" key="2">
    <source>
        <dbReference type="EMBL" id="MWV45352.1"/>
    </source>
</evidence>
<dbReference type="InterPro" id="IPR007492">
    <property type="entry name" value="LytTR_DNA-bd_dom"/>
</dbReference>
<reference evidence="2 3" key="1">
    <citation type="submission" date="2019-12" db="EMBL/GenBank/DDBJ databases">
        <title>Paenibacillus sp. nov., an endophytic bacterium isolated from the stem of Dendrobium.</title>
        <authorList>
            <person name="Zhao R."/>
        </authorList>
    </citation>
    <scope>NUCLEOTIDE SEQUENCE [LARGE SCALE GENOMIC DNA]</scope>
    <source>
        <strain evidence="2 3">HJL G12</strain>
    </source>
</reference>
<organism evidence="2 3">
    <name type="scientific">Paenibacillus dendrobii</name>
    <dbReference type="NCBI Taxonomy" id="2691084"/>
    <lineage>
        <taxon>Bacteria</taxon>
        <taxon>Bacillati</taxon>
        <taxon>Bacillota</taxon>
        <taxon>Bacilli</taxon>
        <taxon>Bacillales</taxon>
        <taxon>Paenibacillaceae</taxon>
        <taxon>Paenibacillus</taxon>
    </lineage>
</organism>
<comment type="caution">
    <text evidence="2">The sequence shown here is derived from an EMBL/GenBank/DDBJ whole genome shotgun (WGS) entry which is preliminary data.</text>
</comment>
<dbReference type="AlphaFoldDB" id="A0A7X3LHP0"/>